<sequence>MSIMRSSKLLLLLLLVLYVSCNNNNYLVSGSTVGDGECFHPKQQKIVDTHYNCSIEIVNRNDFEISYGSITSSKCCHFTDLSNFTFKFIEQPKFNFIPEVLSVRISGKSYNAEAQLNGHHYRAMLESFKIVKERDSYSVICEAPALYEIRDLSADKEESVQSAN</sequence>
<feature type="signal peptide" evidence="1">
    <location>
        <begin position="1"/>
        <end position="21"/>
    </location>
</feature>
<evidence type="ECO:0000313" key="2">
    <source>
        <dbReference type="EMBL" id="EFA86851.1"/>
    </source>
</evidence>
<dbReference type="GeneID" id="31356188"/>
<dbReference type="InParanoid" id="D3AX28"/>
<dbReference type="Proteomes" id="UP000001396">
    <property type="component" value="Unassembled WGS sequence"/>
</dbReference>
<keyword evidence="3" id="KW-1185">Reference proteome</keyword>
<dbReference type="EMBL" id="ADBJ01000002">
    <property type="protein sequence ID" value="EFA86851.1"/>
    <property type="molecule type" value="Genomic_DNA"/>
</dbReference>
<gene>
    <name evidence="2" type="ORF">PPL_00656</name>
</gene>
<protein>
    <submittedName>
        <fullName evidence="2">Uncharacterized protein</fullName>
    </submittedName>
</protein>
<proteinExistence type="predicted"/>
<dbReference type="RefSeq" id="XP_020438954.1">
    <property type="nucleotide sequence ID" value="XM_020571680.1"/>
</dbReference>
<keyword evidence="1" id="KW-0732">Signal</keyword>
<evidence type="ECO:0000256" key="1">
    <source>
        <dbReference type="SAM" id="SignalP"/>
    </source>
</evidence>
<evidence type="ECO:0000313" key="3">
    <source>
        <dbReference type="Proteomes" id="UP000001396"/>
    </source>
</evidence>
<feature type="chain" id="PRO_5003040655" evidence="1">
    <location>
        <begin position="22"/>
        <end position="164"/>
    </location>
</feature>
<reference evidence="2 3" key="1">
    <citation type="journal article" date="2011" name="Genome Res.">
        <title>Phylogeny-wide analysis of social amoeba genomes highlights ancient origins for complex intercellular communication.</title>
        <authorList>
            <person name="Heidel A.J."/>
            <person name="Lawal H.M."/>
            <person name="Felder M."/>
            <person name="Schilde C."/>
            <person name="Helps N.R."/>
            <person name="Tunggal B."/>
            <person name="Rivero F."/>
            <person name="John U."/>
            <person name="Schleicher M."/>
            <person name="Eichinger L."/>
            <person name="Platzer M."/>
            <person name="Noegel A.A."/>
            <person name="Schaap P."/>
            <person name="Gloeckner G."/>
        </authorList>
    </citation>
    <scope>NUCLEOTIDE SEQUENCE [LARGE SCALE GENOMIC DNA]</scope>
    <source>
        <strain evidence="3">ATCC 26659 / Pp 5 / PN500</strain>
    </source>
</reference>
<organism evidence="2 3">
    <name type="scientific">Heterostelium pallidum (strain ATCC 26659 / Pp 5 / PN500)</name>
    <name type="common">Cellular slime mold</name>
    <name type="synonym">Polysphondylium pallidum</name>
    <dbReference type="NCBI Taxonomy" id="670386"/>
    <lineage>
        <taxon>Eukaryota</taxon>
        <taxon>Amoebozoa</taxon>
        <taxon>Evosea</taxon>
        <taxon>Eumycetozoa</taxon>
        <taxon>Dictyostelia</taxon>
        <taxon>Acytosteliales</taxon>
        <taxon>Acytosteliaceae</taxon>
        <taxon>Heterostelium</taxon>
    </lineage>
</organism>
<dbReference type="AlphaFoldDB" id="D3AX28"/>
<name>D3AX28_HETP5</name>
<accession>D3AX28</accession>
<comment type="caution">
    <text evidence="2">The sequence shown here is derived from an EMBL/GenBank/DDBJ whole genome shotgun (WGS) entry which is preliminary data.</text>
</comment>